<dbReference type="OrthoDB" id="7828543at2"/>
<dbReference type="Proteomes" id="UP000198977">
    <property type="component" value="Unassembled WGS sequence"/>
</dbReference>
<evidence type="ECO:0008006" key="4">
    <source>
        <dbReference type="Google" id="ProtNLM"/>
    </source>
</evidence>
<accession>A0A1I2E0K2</accession>
<evidence type="ECO:0000256" key="1">
    <source>
        <dbReference type="SAM" id="MobiDB-lite"/>
    </source>
</evidence>
<feature type="compositionally biased region" description="Low complexity" evidence="1">
    <location>
        <begin position="585"/>
        <end position="604"/>
    </location>
</feature>
<protein>
    <recommendedName>
        <fullName evidence="4">Hook-length control protein FliK</fullName>
    </recommendedName>
</protein>
<feature type="region of interest" description="Disordered" evidence="1">
    <location>
        <begin position="718"/>
        <end position="763"/>
    </location>
</feature>
<organism evidence="2 3">
    <name type="scientific">Sulfitobacter brevis</name>
    <dbReference type="NCBI Taxonomy" id="74348"/>
    <lineage>
        <taxon>Bacteria</taxon>
        <taxon>Pseudomonadati</taxon>
        <taxon>Pseudomonadota</taxon>
        <taxon>Alphaproteobacteria</taxon>
        <taxon>Rhodobacterales</taxon>
        <taxon>Roseobacteraceae</taxon>
        <taxon>Sulfitobacter</taxon>
    </lineage>
</organism>
<reference evidence="2 3" key="1">
    <citation type="submission" date="2016-10" db="EMBL/GenBank/DDBJ databases">
        <authorList>
            <person name="de Groot N.N."/>
        </authorList>
    </citation>
    <scope>NUCLEOTIDE SEQUENCE [LARGE SCALE GENOMIC DNA]</scope>
    <source>
        <strain evidence="2 3">DSM 11443</strain>
    </source>
</reference>
<dbReference type="STRING" id="74348.SAMN04488523_11179"/>
<dbReference type="EMBL" id="FOMW01000011">
    <property type="protein sequence ID" value="SFE86414.1"/>
    <property type="molecule type" value="Genomic_DNA"/>
</dbReference>
<dbReference type="AlphaFoldDB" id="A0A1I2E0K2"/>
<dbReference type="RefSeq" id="WP_143092465.1">
    <property type="nucleotide sequence ID" value="NZ_FOMW01000011.1"/>
</dbReference>
<keyword evidence="3" id="KW-1185">Reference proteome</keyword>
<sequence length="763" mass="75203">MNLPLTITGNILSGLPTATAAKLAGSPLVTAFSTLVGASAAQNSRVAFAPSEAGNSTTNSLSDDVTVSTPDAQPQLAVLAEPTGLIGAATPLPAPAPVASNSSGLKKLALGVLQEMAAGPQQTAQNTVAAPTQQTILETLPQPAQISLVEVTADFVAPNGSEAAIPFRTPGPEFTAPAASSIVAQPMAILIDPDGNAAPIIAQGKAISSAQIATSLAPTSDAATPLVPTLGIATPLPQVTQSRDAGTTSAAPITVSTPSAIASTAAATAAPVAPPNAPIAQIALPPALQQPTPVTANAAPIPAPVGTPANIQSIPALLPAAPNFAAPSRIAPASPPSAGFSPAPAPNVSTPSPLLVPTPAPTISPVTAPLIQSAPPVETVSASAQGAMTQQNPNIIAGALTPVLTQPTPVTANAAPIAAPVGTPANAQSSPALLPAAPNFAAPSRIAPASPPSAGFSLAPAPNVSTPSPLLVPTPAPTIPAATAPLIQSAPPVETVSASAQGVMTQQNSNLIAGALTPVLTQATIPRVATSGAKTTPDAATAQPQISTKTITSPLSVVLGMQLPEGVPAPDLTPPQIKSVPVGPAAPTAPTAAPTSSSPEPSEAMRAEFALQTLPEVAAAAKATAPDQTTPKAAPRPFAEALMTQVKSIEVSEGRTSVSLHPRGLGAIEVEVVGDKDATSKVIVRVENAGVLQALRDDRDLLAHTLGIADSSLFEFHEHSAGGQSGGETDQNGQGNGALESAATAAAPQHQDVVADDQLDILT</sequence>
<proteinExistence type="predicted"/>
<evidence type="ECO:0000313" key="2">
    <source>
        <dbReference type="EMBL" id="SFE86414.1"/>
    </source>
</evidence>
<evidence type="ECO:0000313" key="3">
    <source>
        <dbReference type="Proteomes" id="UP000198977"/>
    </source>
</evidence>
<feature type="compositionally biased region" description="Acidic residues" evidence="1">
    <location>
        <begin position="754"/>
        <end position="763"/>
    </location>
</feature>
<name>A0A1I2E0K2_9RHOB</name>
<gene>
    <name evidence="2" type="ORF">SAMN04488523_11179</name>
</gene>
<feature type="region of interest" description="Disordered" evidence="1">
    <location>
        <begin position="567"/>
        <end position="604"/>
    </location>
</feature>